<dbReference type="Gene3D" id="1.10.530.40">
    <property type="match status" value="1"/>
</dbReference>
<evidence type="ECO:0000256" key="2">
    <source>
        <dbReference type="ARBA" id="ARBA00022529"/>
    </source>
</evidence>
<dbReference type="InterPro" id="IPR034690">
    <property type="entry name" value="Endolysin_T4_type"/>
</dbReference>
<organism evidence="9 10">
    <name type="scientific">Pedobacter cryoconitis</name>
    <dbReference type="NCBI Taxonomy" id="188932"/>
    <lineage>
        <taxon>Bacteria</taxon>
        <taxon>Pseudomonadati</taxon>
        <taxon>Bacteroidota</taxon>
        <taxon>Sphingobacteriia</taxon>
        <taxon>Sphingobacteriales</taxon>
        <taxon>Sphingobacteriaceae</taxon>
        <taxon>Pedobacter</taxon>
    </lineage>
</organism>
<dbReference type="Pfam" id="PF01471">
    <property type="entry name" value="PG_binding_1"/>
    <property type="match status" value="1"/>
</dbReference>
<dbReference type="SUPFAM" id="SSF53955">
    <property type="entry name" value="Lysozyme-like"/>
    <property type="match status" value="1"/>
</dbReference>
<dbReference type="PANTHER" id="PTHR38107:SF3">
    <property type="entry name" value="LYSOZYME RRRD-RELATED"/>
    <property type="match status" value="1"/>
</dbReference>
<dbReference type="CDD" id="cd00737">
    <property type="entry name" value="lyz_endolysin_autolysin"/>
    <property type="match status" value="1"/>
</dbReference>
<evidence type="ECO:0000259" key="8">
    <source>
        <dbReference type="Pfam" id="PF01471"/>
    </source>
</evidence>
<reference evidence="9 10" key="1">
    <citation type="submission" date="2020-08" db="EMBL/GenBank/DDBJ databases">
        <title>Genomic Encyclopedia of Type Strains, Phase IV (KMG-V): Genome sequencing to study the core and pangenomes of soil and plant-associated prokaryotes.</title>
        <authorList>
            <person name="Whitman W."/>
        </authorList>
    </citation>
    <scope>NUCLEOTIDE SEQUENCE [LARGE SCALE GENOMIC DNA]</scope>
    <source>
        <strain evidence="9 10">MP7CTX6</strain>
    </source>
</reference>
<dbReference type="GO" id="GO:0031640">
    <property type="term" value="P:killing of cells of another organism"/>
    <property type="evidence" value="ECO:0007669"/>
    <property type="project" value="UniProtKB-KW"/>
</dbReference>
<evidence type="ECO:0000313" key="9">
    <source>
        <dbReference type="EMBL" id="MBB5621966.1"/>
    </source>
</evidence>
<keyword evidence="2 7" id="KW-0929">Antimicrobial</keyword>
<dbReference type="GO" id="GO:0009253">
    <property type="term" value="P:peptidoglycan catabolic process"/>
    <property type="evidence" value="ECO:0007669"/>
    <property type="project" value="InterPro"/>
</dbReference>
<dbReference type="HAMAP" id="MF_04110">
    <property type="entry name" value="ENDOLYSIN_T4"/>
    <property type="match status" value="1"/>
</dbReference>
<dbReference type="InterPro" id="IPR036366">
    <property type="entry name" value="PGBDSf"/>
</dbReference>
<protein>
    <recommendedName>
        <fullName evidence="7">Lysozyme</fullName>
        <ecNumber evidence="7">3.2.1.17</ecNumber>
    </recommendedName>
</protein>
<dbReference type="InterPro" id="IPR051018">
    <property type="entry name" value="Bacteriophage_GH24"/>
</dbReference>
<dbReference type="RefSeq" id="WP_183867893.1">
    <property type="nucleotide sequence ID" value="NZ_JACHCF010000006.1"/>
</dbReference>
<dbReference type="EMBL" id="JACHCF010000006">
    <property type="protein sequence ID" value="MBB5621966.1"/>
    <property type="molecule type" value="Genomic_DNA"/>
</dbReference>
<dbReference type="PANTHER" id="PTHR38107">
    <property type="match status" value="1"/>
</dbReference>
<dbReference type="InterPro" id="IPR036365">
    <property type="entry name" value="PGBD-like_sf"/>
</dbReference>
<evidence type="ECO:0000256" key="4">
    <source>
        <dbReference type="ARBA" id="ARBA00022801"/>
    </source>
</evidence>
<dbReference type="InterPro" id="IPR002196">
    <property type="entry name" value="Glyco_hydro_24"/>
</dbReference>
<dbReference type="GO" id="GO:0016998">
    <property type="term" value="P:cell wall macromolecule catabolic process"/>
    <property type="evidence" value="ECO:0007669"/>
    <property type="project" value="InterPro"/>
</dbReference>
<dbReference type="InterPro" id="IPR033907">
    <property type="entry name" value="Endolysin_autolysin"/>
</dbReference>
<comment type="catalytic activity">
    <reaction evidence="1 7">
        <text>Hydrolysis of (1-&gt;4)-beta-linkages between N-acetylmuramic acid and N-acetyl-D-glucosamine residues in a peptidoglycan and between N-acetyl-D-glucosamine residues in chitodextrins.</text>
        <dbReference type="EC" id="3.2.1.17"/>
    </reaction>
</comment>
<dbReference type="GO" id="GO:0003796">
    <property type="term" value="F:lysozyme activity"/>
    <property type="evidence" value="ECO:0007669"/>
    <property type="project" value="UniProtKB-EC"/>
</dbReference>
<keyword evidence="6 7" id="KW-0326">Glycosidase</keyword>
<evidence type="ECO:0000256" key="7">
    <source>
        <dbReference type="RuleBase" id="RU003788"/>
    </source>
</evidence>
<dbReference type="InterPro" id="IPR023347">
    <property type="entry name" value="Lysozyme_dom_sf"/>
</dbReference>
<dbReference type="Gene3D" id="1.10.101.10">
    <property type="entry name" value="PGBD-like superfamily/PGBD"/>
    <property type="match status" value="1"/>
</dbReference>
<dbReference type="Pfam" id="PF00959">
    <property type="entry name" value="Phage_lysozyme"/>
    <property type="match status" value="1"/>
</dbReference>
<keyword evidence="3 7" id="KW-0081">Bacteriolytic enzyme</keyword>
<comment type="similarity">
    <text evidence="7">Belongs to the glycosyl hydrolase 24 family.</text>
</comment>
<dbReference type="AlphaFoldDB" id="A0A7W9DK87"/>
<evidence type="ECO:0000256" key="5">
    <source>
        <dbReference type="ARBA" id="ARBA00023200"/>
    </source>
</evidence>
<evidence type="ECO:0000256" key="3">
    <source>
        <dbReference type="ARBA" id="ARBA00022638"/>
    </source>
</evidence>
<dbReference type="InterPro" id="IPR002477">
    <property type="entry name" value="Peptidoglycan-bd-like"/>
</dbReference>
<name>A0A7W9DK87_9SPHI</name>
<keyword evidence="5" id="KW-1035">Host cytoplasm</keyword>
<evidence type="ECO:0000256" key="6">
    <source>
        <dbReference type="ARBA" id="ARBA00023295"/>
    </source>
</evidence>
<proteinExistence type="inferred from homology"/>
<evidence type="ECO:0000313" key="10">
    <source>
        <dbReference type="Proteomes" id="UP000537718"/>
    </source>
</evidence>
<dbReference type="InterPro" id="IPR023346">
    <property type="entry name" value="Lysozyme-like_dom_sf"/>
</dbReference>
<keyword evidence="4 7" id="KW-0378">Hydrolase</keyword>
<evidence type="ECO:0000256" key="1">
    <source>
        <dbReference type="ARBA" id="ARBA00000632"/>
    </source>
</evidence>
<gene>
    <name evidence="9" type="ORF">HDE69_003029</name>
</gene>
<feature type="domain" description="Peptidoglycan binding-like" evidence="8">
    <location>
        <begin position="177"/>
        <end position="211"/>
    </location>
</feature>
<sequence>MKEIRETSNKGIQFLIQEEGLIKRPYLDQVGVPTIGIGCTYYENGSRVKMTDTPITTERAIALFRNLLKNYELAVYSSIRDDINHNQFDALTSFAFNVGVNGFKSSELMKKVNKDKQDPKIKLAFEAWKNAGGKPILLARRKREAALYFVPDNSQQATDEQLYMNQVKHIQVKLGLPSDGIFGKNTREAVVGFQKKHSLIADGIAGPQTLAEINKI</sequence>
<dbReference type="Proteomes" id="UP000537718">
    <property type="component" value="Unassembled WGS sequence"/>
</dbReference>
<dbReference type="EC" id="3.2.1.17" evidence="7"/>
<dbReference type="SUPFAM" id="SSF47090">
    <property type="entry name" value="PGBD-like"/>
    <property type="match status" value="1"/>
</dbReference>
<accession>A0A7W9DK87</accession>
<comment type="caution">
    <text evidence="9">The sequence shown here is derived from an EMBL/GenBank/DDBJ whole genome shotgun (WGS) entry which is preliminary data.</text>
</comment>
<dbReference type="GO" id="GO:0042742">
    <property type="term" value="P:defense response to bacterium"/>
    <property type="evidence" value="ECO:0007669"/>
    <property type="project" value="UniProtKB-KW"/>
</dbReference>